<evidence type="ECO:0000259" key="3">
    <source>
        <dbReference type="Pfam" id="PF02525"/>
    </source>
</evidence>
<dbReference type="EMBL" id="CP013067">
    <property type="protein sequence ID" value="ALP43115.1"/>
    <property type="molecule type" value="Genomic_DNA"/>
</dbReference>
<feature type="domain" description="Flavodoxin-like fold" evidence="3">
    <location>
        <begin position="1"/>
        <end position="207"/>
    </location>
</feature>
<reference evidence="4 6" key="2">
    <citation type="journal article" date="2016" name="Genome Announc.">
        <title>Complete Genome Sequence of the Highly Virulent Aeromonas schubertii Strain WL1483, Isolated from Diseased Snakehead Fish (Channa argus) in China.</title>
        <authorList>
            <person name="Liu L."/>
            <person name="Li N."/>
            <person name="Zhang D."/>
            <person name="Fu X."/>
            <person name="Shi C."/>
            <person name="Lin Q."/>
            <person name="Hao G."/>
        </authorList>
    </citation>
    <scope>NUCLEOTIDE SEQUENCE [LARGE SCALE GENOMIC DNA]</scope>
    <source>
        <strain evidence="4 6">WL1483</strain>
    </source>
</reference>
<dbReference type="AlphaFoldDB" id="A0A0S2SN05"/>
<evidence type="ECO:0000313" key="4">
    <source>
        <dbReference type="EMBL" id="ALP43115.1"/>
    </source>
</evidence>
<dbReference type="InterPro" id="IPR003680">
    <property type="entry name" value="Flavodoxin_fold"/>
</dbReference>
<gene>
    <name evidence="4" type="primary">nqo2</name>
    <name evidence="5" type="ORF">LA374_15100</name>
    <name evidence="4" type="ORF">WL1483_4913</name>
</gene>
<evidence type="ECO:0000313" key="5">
    <source>
        <dbReference type="EMBL" id="MBZ6067529.1"/>
    </source>
</evidence>
<proteinExistence type="inferred from homology"/>
<name>A0A0S2SN05_9GAMM</name>
<reference evidence="6" key="1">
    <citation type="submission" date="2015-10" db="EMBL/GenBank/DDBJ databases">
        <title>Complete Genome Sequence of Aeromonas schubertii strain WL1483.</title>
        <authorList>
            <person name="Liu L."/>
        </authorList>
    </citation>
    <scope>NUCLEOTIDE SEQUENCE [LARGE SCALE GENOMIC DNA]</scope>
    <source>
        <strain evidence="6">WL1483</strain>
    </source>
</reference>
<reference evidence="5 7" key="3">
    <citation type="submission" date="2021-09" db="EMBL/GenBank/DDBJ databases">
        <title>Aeromonas schubertii isolated from Asian sea bass.</title>
        <authorList>
            <person name="Pinpimai K."/>
        </authorList>
    </citation>
    <scope>NUCLEOTIDE SEQUENCE [LARGE SCALE GENOMIC DNA]</scope>
    <source>
        <strain evidence="5 7">CHULA2021a</strain>
    </source>
</reference>
<dbReference type="PATRIC" id="fig|652.5.peg.2006"/>
<dbReference type="InterPro" id="IPR051545">
    <property type="entry name" value="NAD(P)H_dehydrogenase_qn"/>
</dbReference>
<dbReference type="Pfam" id="PF02525">
    <property type="entry name" value="Flavodoxin_2"/>
    <property type="match status" value="1"/>
</dbReference>
<protein>
    <submittedName>
        <fullName evidence="5">NAD(P)H-dependent oxidoreductase</fullName>
    </submittedName>
    <submittedName>
        <fullName evidence="4">Ribosyldihydronicotinamide dehydrogenase</fullName>
    </submittedName>
</protein>
<sequence length="222" mass="24977">MRVLIVYAHPEPQSFNGALFETAIETLEAAGHTVMTSDLYAMGFEPVSDRRNFQLARDPDFLKLQQEELYATERDSFSPELDAEMAKLEEAELLIFLFPLWWFGLPAILKGWVDRVFAMGRIYGQGHLYESGRFAGRRALLCLTTGGAADAYDPEGLNGSIEAILRPISRGILQFVGYQVLAPAIFYAPARAEQVAREHWLDEWAARLTTIESEAPVEVGRY</sequence>
<keyword evidence="7" id="KW-1185">Reference proteome</keyword>
<organism evidence="4 6">
    <name type="scientific">Aeromonas schubertii</name>
    <dbReference type="NCBI Taxonomy" id="652"/>
    <lineage>
        <taxon>Bacteria</taxon>
        <taxon>Pseudomonadati</taxon>
        <taxon>Pseudomonadota</taxon>
        <taxon>Gammaproteobacteria</taxon>
        <taxon>Aeromonadales</taxon>
        <taxon>Aeromonadaceae</taxon>
        <taxon>Aeromonas</taxon>
    </lineage>
</organism>
<evidence type="ECO:0000256" key="1">
    <source>
        <dbReference type="ARBA" id="ARBA00006252"/>
    </source>
</evidence>
<dbReference type="PANTHER" id="PTHR10204">
    <property type="entry name" value="NAD P H OXIDOREDUCTASE-RELATED"/>
    <property type="match status" value="1"/>
</dbReference>
<comment type="similarity">
    <text evidence="1">Belongs to the NAD(P)H dehydrogenase (quinone) family.</text>
</comment>
<dbReference type="OrthoDB" id="9798454at2"/>
<evidence type="ECO:0000313" key="6">
    <source>
        <dbReference type="Proteomes" id="UP000058114"/>
    </source>
</evidence>
<dbReference type="KEGG" id="asr:WL1483_4913"/>
<dbReference type="RefSeq" id="WP_050665659.1">
    <property type="nucleotide sequence ID" value="NZ_CDDB01000030.1"/>
</dbReference>
<evidence type="ECO:0000313" key="7">
    <source>
        <dbReference type="Proteomes" id="UP000774958"/>
    </source>
</evidence>
<dbReference type="InterPro" id="IPR029039">
    <property type="entry name" value="Flavoprotein-like_sf"/>
</dbReference>
<dbReference type="Gene3D" id="3.40.50.360">
    <property type="match status" value="1"/>
</dbReference>
<keyword evidence="2" id="KW-0560">Oxidoreductase</keyword>
<dbReference type="STRING" id="652.WL1483_4913"/>
<evidence type="ECO:0000256" key="2">
    <source>
        <dbReference type="ARBA" id="ARBA00023002"/>
    </source>
</evidence>
<dbReference type="PANTHER" id="PTHR10204:SF34">
    <property type="entry name" value="NAD(P)H DEHYDROGENASE [QUINONE] 1 ISOFORM 1"/>
    <property type="match status" value="1"/>
</dbReference>
<dbReference type="SUPFAM" id="SSF52218">
    <property type="entry name" value="Flavoproteins"/>
    <property type="match status" value="1"/>
</dbReference>
<accession>A0A0S2SN05</accession>
<dbReference type="GO" id="GO:0003955">
    <property type="term" value="F:NAD(P)H dehydrogenase (quinone) activity"/>
    <property type="evidence" value="ECO:0007669"/>
    <property type="project" value="TreeGrafter"/>
</dbReference>
<dbReference type="Proteomes" id="UP000058114">
    <property type="component" value="Chromosome"/>
</dbReference>
<dbReference type="Proteomes" id="UP000774958">
    <property type="component" value="Unassembled WGS sequence"/>
</dbReference>
<dbReference type="GO" id="GO:0005829">
    <property type="term" value="C:cytosol"/>
    <property type="evidence" value="ECO:0007669"/>
    <property type="project" value="TreeGrafter"/>
</dbReference>
<dbReference type="EMBL" id="JAIRBT010000022">
    <property type="protein sequence ID" value="MBZ6067529.1"/>
    <property type="molecule type" value="Genomic_DNA"/>
</dbReference>